<comment type="caution">
    <text evidence="3">The sequence shown here is derived from an EMBL/GenBank/DDBJ whole genome shotgun (WGS) entry which is preliminary data.</text>
</comment>
<feature type="compositionally biased region" description="Basic and acidic residues" evidence="2">
    <location>
        <begin position="13"/>
        <end position="30"/>
    </location>
</feature>
<sequence length="351" mass="40263">MNNNVSISPNNNSREETTQKSKPTDSDIYHLQRSADALESSKASAHKTNADAHRMKQVLESEKEQDKWNAEQASRDEYVAELVSEDDKIKQVREEISNLSHNIANMRESSVDAQKRLTVVRLMSMLDDLQNSLNEKISGPQGDEEARTQELLKIIQELTRSREQTLMLMSKKEREFQAIIQLKKKRVAELQSEASRNMNNLSQVNDSEILSVAQRIQRERRALMNELDKQAAANDRLADVMRDTKYAVDCSTKDRKAVLSADEALGNSKDPEQEMLDLQERIANANLEKMKLIKKTEDIKRRTEVEADRYNEKMSQLKKEILVYQGECSRLETENKELKSLCDSMAVSLQS</sequence>
<feature type="coiled-coil region" evidence="1">
    <location>
        <begin position="275"/>
        <end position="334"/>
    </location>
</feature>
<feature type="compositionally biased region" description="Basic and acidic residues" evidence="2">
    <location>
        <begin position="48"/>
        <end position="72"/>
    </location>
</feature>
<dbReference type="OrthoDB" id="272037at2759"/>
<dbReference type="EMBL" id="ATMH01000233">
    <property type="protein sequence ID" value="EPY37064.1"/>
    <property type="molecule type" value="Genomic_DNA"/>
</dbReference>
<accession>S9V7P7</accession>
<keyword evidence="1" id="KW-0175">Coiled coil</keyword>
<dbReference type="AlphaFoldDB" id="S9V7P7"/>
<dbReference type="Proteomes" id="UP000015354">
    <property type="component" value="Unassembled WGS sequence"/>
</dbReference>
<evidence type="ECO:0000313" key="4">
    <source>
        <dbReference type="Proteomes" id="UP000015354"/>
    </source>
</evidence>
<evidence type="ECO:0000256" key="2">
    <source>
        <dbReference type="SAM" id="MobiDB-lite"/>
    </source>
</evidence>
<organism evidence="3 4">
    <name type="scientific">Strigomonas culicis</name>
    <dbReference type="NCBI Taxonomy" id="28005"/>
    <lineage>
        <taxon>Eukaryota</taxon>
        <taxon>Discoba</taxon>
        <taxon>Euglenozoa</taxon>
        <taxon>Kinetoplastea</taxon>
        <taxon>Metakinetoplastina</taxon>
        <taxon>Trypanosomatida</taxon>
        <taxon>Trypanosomatidae</taxon>
        <taxon>Strigomonadinae</taxon>
        <taxon>Strigomonas</taxon>
    </lineage>
</organism>
<feature type="compositionally biased region" description="Low complexity" evidence="2">
    <location>
        <begin position="1"/>
        <end position="12"/>
    </location>
</feature>
<evidence type="ECO:0000256" key="1">
    <source>
        <dbReference type="SAM" id="Coils"/>
    </source>
</evidence>
<feature type="coiled-coil region" evidence="1">
    <location>
        <begin position="75"/>
        <end position="109"/>
    </location>
</feature>
<name>S9V7P7_9TRYP</name>
<reference evidence="3 4" key="1">
    <citation type="journal article" date="2013" name="PLoS ONE">
        <title>Predicting the Proteins of Angomonas deanei, Strigomonas culicis and Their Respective Endosymbionts Reveals New Aspects of the Trypanosomatidae Family.</title>
        <authorList>
            <person name="Motta M.C."/>
            <person name="Martins A.C."/>
            <person name="de Souza S.S."/>
            <person name="Catta-Preta C.M."/>
            <person name="Silva R."/>
            <person name="Klein C.C."/>
            <person name="de Almeida L.G."/>
            <person name="de Lima Cunha O."/>
            <person name="Ciapina L.P."/>
            <person name="Brocchi M."/>
            <person name="Colabardini A.C."/>
            <person name="de Araujo Lima B."/>
            <person name="Machado C.R."/>
            <person name="de Almeida Soares C.M."/>
            <person name="Probst C.M."/>
            <person name="de Menezes C.B."/>
            <person name="Thompson C.E."/>
            <person name="Bartholomeu D.C."/>
            <person name="Gradia D.F."/>
            <person name="Pavoni D.P."/>
            <person name="Grisard E.C."/>
            <person name="Fantinatti-Garboggini F."/>
            <person name="Marchini F.K."/>
            <person name="Rodrigues-Luiz G.F."/>
            <person name="Wagner G."/>
            <person name="Goldman G.H."/>
            <person name="Fietto J.L."/>
            <person name="Elias M.C."/>
            <person name="Goldman M.H."/>
            <person name="Sagot M.F."/>
            <person name="Pereira M."/>
            <person name="Stoco P.H."/>
            <person name="de Mendonca-Neto R.P."/>
            <person name="Teixeira S.M."/>
            <person name="Maciel T.E."/>
            <person name="de Oliveira Mendes T.A."/>
            <person name="Urmenyi T.P."/>
            <person name="de Souza W."/>
            <person name="Schenkman S."/>
            <person name="de Vasconcelos A.T."/>
        </authorList>
    </citation>
    <scope>NUCLEOTIDE SEQUENCE [LARGE SCALE GENOMIC DNA]</scope>
</reference>
<gene>
    <name evidence="3" type="ORF">STCU_00233</name>
</gene>
<keyword evidence="4" id="KW-1185">Reference proteome</keyword>
<protein>
    <submittedName>
        <fullName evidence="3">Elks delta-like protein</fullName>
    </submittedName>
</protein>
<evidence type="ECO:0000313" key="3">
    <source>
        <dbReference type="EMBL" id="EPY37064.1"/>
    </source>
</evidence>
<proteinExistence type="predicted"/>
<feature type="region of interest" description="Disordered" evidence="2">
    <location>
        <begin position="1"/>
        <end position="72"/>
    </location>
</feature>